<gene>
    <name evidence="15" type="ORF">HPU229334_07540</name>
</gene>
<evidence type="ECO:0000256" key="2">
    <source>
        <dbReference type="ARBA" id="ARBA00001946"/>
    </source>
</evidence>
<evidence type="ECO:0000256" key="12">
    <source>
        <dbReference type="PROSITE-ProRule" id="PRU01319"/>
    </source>
</evidence>
<dbReference type="GO" id="GO:0032299">
    <property type="term" value="C:ribonuclease H2 complex"/>
    <property type="evidence" value="ECO:0007669"/>
    <property type="project" value="TreeGrafter"/>
</dbReference>
<keyword evidence="9 12" id="KW-0255">Endonuclease</keyword>
<reference evidence="15 16" key="1">
    <citation type="submission" date="2014-06" db="EMBL/GenBank/DDBJ databases">
        <title>Helicobacter pullorum isolates in fresh chicken meat - phenotypic and genotypic features.</title>
        <authorList>
            <person name="Borges V."/>
            <person name="Santos A."/>
            <person name="Correia C.B."/>
            <person name="Saraiva M."/>
            <person name="Menard A."/>
            <person name="Vieira L."/>
            <person name="Sampaio D.A."/>
            <person name="Gomes J.P."/>
            <person name="Oleastro M."/>
        </authorList>
    </citation>
    <scope>NUCLEOTIDE SEQUENCE [LARGE SCALE GENOMIC DNA]</scope>
    <source>
        <strain evidence="15 16">229334/12</strain>
    </source>
</reference>
<evidence type="ECO:0000256" key="5">
    <source>
        <dbReference type="ARBA" id="ARBA00007383"/>
    </source>
</evidence>
<dbReference type="GO" id="GO:0004523">
    <property type="term" value="F:RNA-DNA hybrid ribonuclease activity"/>
    <property type="evidence" value="ECO:0007669"/>
    <property type="project" value="UniProtKB-UniRule"/>
</dbReference>
<dbReference type="PANTHER" id="PTHR10954">
    <property type="entry name" value="RIBONUCLEASE H2 SUBUNIT A"/>
    <property type="match status" value="1"/>
</dbReference>
<feature type="domain" description="RNase H type-2" evidence="14">
    <location>
        <begin position="15"/>
        <end position="203"/>
    </location>
</feature>
<comment type="caution">
    <text evidence="15">The sequence shown here is derived from an EMBL/GenBank/DDBJ whole genome shotgun (WGS) entry which is preliminary data.</text>
</comment>
<dbReference type="GO" id="GO:0046872">
    <property type="term" value="F:metal ion binding"/>
    <property type="evidence" value="ECO:0007669"/>
    <property type="project" value="UniProtKB-KW"/>
</dbReference>
<comment type="subcellular location">
    <subcellularLocation>
        <location evidence="4">Cytoplasm</location>
    </subcellularLocation>
</comment>
<keyword evidence="10 12" id="KW-0378">Hydrolase</keyword>
<feature type="binding site" evidence="12">
    <location>
        <position position="113"/>
    </location>
    <ligand>
        <name>a divalent metal cation</name>
        <dbReference type="ChEBI" id="CHEBI:60240"/>
    </ligand>
</feature>
<feature type="binding site" evidence="12">
    <location>
        <position position="21"/>
    </location>
    <ligand>
        <name>a divalent metal cation</name>
        <dbReference type="ChEBI" id="CHEBI:60240"/>
    </ligand>
</feature>
<dbReference type="AlphaFoldDB" id="A0A0N1EI40"/>
<comment type="similarity">
    <text evidence="5 13">Belongs to the RNase HII family.</text>
</comment>
<dbReference type="InterPro" id="IPR024567">
    <property type="entry name" value="RNase_HII/HIII_dom"/>
</dbReference>
<dbReference type="PATRIC" id="fig|35818.11.peg.1488"/>
<sequence>MKQNNLLELPLYNPLEICGIDEAGRGCIGGSLFVCGVILTPTFPKILLEQLQDSKKLSQKTRDNLAPQIQKYAKFHLVKKSAEEIDTKGLSLCIKESLQEILTNLQAPHYLFDGNCNFGIHSLQTLIKGDSKIPSISAASILAKNAKDKESMQLDNLYPQYGFKSHKGYGTKDHLKAILDFGYCKEHRKSYKIKIFTKENLFLI</sequence>
<dbReference type="GO" id="GO:0006298">
    <property type="term" value="P:mismatch repair"/>
    <property type="evidence" value="ECO:0007669"/>
    <property type="project" value="TreeGrafter"/>
</dbReference>
<comment type="cofactor">
    <cofactor evidence="12">
        <name>Mn(2+)</name>
        <dbReference type="ChEBI" id="CHEBI:29035"/>
    </cofactor>
    <cofactor evidence="12">
        <name>Mg(2+)</name>
        <dbReference type="ChEBI" id="CHEBI:18420"/>
    </cofactor>
    <text evidence="12">Manganese or magnesium. Binds 1 divalent metal ion per monomer in the absence of substrate. May bind a second metal ion after substrate binding.</text>
</comment>
<keyword evidence="7 12" id="KW-0540">Nuclease</keyword>
<protein>
    <recommendedName>
        <fullName evidence="13">Ribonuclease</fullName>
        <ecNumber evidence="13">3.1.26.4</ecNumber>
    </recommendedName>
</protein>
<dbReference type="InterPro" id="IPR012337">
    <property type="entry name" value="RNaseH-like_sf"/>
</dbReference>
<evidence type="ECO:0000256" key="8">
    <source>
        <dbReference type="ARBA" id="ARBA00022723"/>
    </source>
</evidence>
<dbReference type="Pfam" id="PF01351">
    <property type="entry name" value="RNase_HII"/>
    <property type="match status" value="1"/>
</dbReference>
<dbReference type="InterPro" id="IPR001352">
    <property type="entry name" value="RNase_HII/HIII"/>
</dbReference>
<dbReference type="Gene3D" id="3.30.420.10">
    <property type="entry name" value="Ribonuclease H-like superfamily/Ribonuclease H"/>
    <property type="match status" value="1"/>
</dbReference>
<evidence type="ECO:0000256" key="4">
    <source>
        <dbReference type="ARBA" id="ARBA00004496"/>
    </source>
</evidence>
<evidence type="ECO:0000256" key="11">
    <source>
        <dbReference type="ARBA" id="ARBA00023211"/>
    </source>
</evidence>
<dbReference type="PANTHER" id="PTHR10954:SF18">
    <property type="entry name" value="RIBONUCLEASE HII"/>
    <property type="match status" value="1"/>
</dbReference>
<evidence type="ECO:0000256" key="9">
    <source>
        <dbReference type="ARBA" id="ARBA00022759"/>
    </source>
</evidence>
<dbReference type="Proteomes" id="UP000037997">
    <property type="component" value="Unassembled WGS sequence"/>
</dbReference>
<keyword evidence="11" id="KW-0464">Manganese</keyword>
<keyword evidence="8 12" id="KW-0479">Metal-binding</keyword>
<dbReference type="EC" id="3.1.26.4" evidence="13"/>
<evidence type="ECO:0000256" key="7">
    <source>
        <dbReference type="ARBA" id="ARBA00022722"/>
    </source>
</evidence>
<dbReference type="PROSITE" id="PS51975">
    <property type="entry name" value="RNASE_H_2"/>
    <property type="match status" value="1"/>
</dbReference>
<evidence type="ECO:0000259" key="14">
    <source>
        <dbReference type="PROSITE" id="PS51975"/>
    </source>
</evidence>
<evidence type="ECO:0000313" key="15">
    <source>
        <dbReference type="EMBL" id="KPH55663.1"/>
    </source>
</evidence>
<dbReference type="GO" id="GO:0003723">
    <property type="term" value="F:RNA binding"/>
    <property type="evidence" value="ECO:0007669"/>
    <property type="project" value="UniProtKB-UniRule"/>
</dbReference>
<dbReference type="STRING" id="35818.HPU229336_02725"/>
<comment type="catalytic activity">
    <reaction evidence="1 12 13">
        <text>Endonucleolytic cleavage to 5'-phosphomonoester.</text>
        <dbReference type="EC" id="3.1.26.4"/>
    </reaction>
</comment>
<dbReference type="NCBIfam" id="NF000595">
    <property type="entry name" value="PRK00015.1-3"/>
    <property type="match status" value="1"/>
</dbReference>
<evidence type="ECO:0000256" key="1">
    <source>
        <dbReference type="ARBA" id="ARBA00000077"/>
    </source>
</evidence>
<evidence type="ECO:0000256" key="3">
    <source>
        <dbReference type="ARBA" id="ARBA00004065"/>
    </source>
</evidence>
<proteinExistence type="inferred from homology"/>
<dbReference type="CDD" id="cd07182">
    <property type="entry name" value="RNase_HII_bacteria_HII_like"/>
    <property type="match status" value="1"/>
</dbReference>
<feature type="binding site" evidence="12">
    <location>
        <position position="22"/>
    </location>
    <ligand>
        <name>a divalent metal cation</name>
        <dbReference type="ChEBI" id="CHEBI:60240"/>
    </ligand>
</feature>
<dbReference type="InterPro" id="IPR036397">
    <property type="entry name" value="RNaseH_sf"/>
</dbReference>
<dbReference type="SUPFAM" id="SSF53098">
    <property type="entry name" value="Ribonuclease H-like"/>
    <property type="match status" value="1"/>
</dbReference>
<organism evidence="15 16">
    <name type="scientific">Helicobacter pullorum</name>
    <dbReference type="NCBI Taxonomy" id="35818"/>
    <lineage>
        <taxon>Bacteria</taxon>
        <taxon>Pseudomonadati</taxon>
        <taxon>Campylobacterota</taxon>
        <taxon>Epsilonproteobacteria</taxon>
        <taxon>Campylobacterales</taxon>
        <taxon>Helicobacteraceae</taxon>
        <taxon>Helicobacter</taxon>
    </lineage>
</organism>
<evidence type="ECO:0000256" key="13">
    <source>
        <dbReference type="RuleBase" id="RU003515"/>
    </source>
</evidence>
<accession>A0A0N1EI40</accession>
<name>A0A0N1EI40_9HELI</name>
<evidence type="ECO:0000256" key="10">
    <source>
        <dbReference type="ARBA" id="ARBA00022801"/>
    </source>
</evidence>
<dbReference type="GO" id="GO:0043137">
    <property type="term" value="P:DNA replication, removal of RNA primer"/>
    <property type="evidence" value="ECO:0007669"/>
    <property type="project" value="TreeGrafter"/>
</dbReference>
<comment type="function">
    <text evidence="3 13">Endonuclease that specifically degrades the RNA of RNA-DNA hybrids.</text>
</comment>
<dbReference type="InterPro" id="IPR022898">
    <property type="entry name" value="RNase_HII"/>
</dbReference>
<evidence type="ECO:0000256" key="6">
    <source>
        <dbReference type="ARBA" id="ARBA00022490"/>
    </source>
</evidence>
<dbReference type="RefSeq" id="WP_054198126.1">
    <property type="nucleotide sequence ID" value="NZ_CALUQK010000006.1"/>
</dbReference>
<evidence type="ECO:0000313" key="16">
    <source>
        <dbReference type="Proteomes" id="UP000037997"/>
    </source>
</evidence>
<dbReference type="GO" id="GO:0005737">
    <property type="term" value="C:cytoplasm"/>
    <property type="evidence" value="ECO:0007669"/>
    <property type="project" value="UniProtKB-SubCell"/>
</dbReference>
<comment type="cofactor">
    <cofactor evidence="2">
        <name>Mg(2+)</name>
        <dbReference type="ChEBI" id="CHEBI:18420"/>
    </cofactor>
</comment>
<keyword evidence="6" id="KW-0963">Cytoplasm</keyword>
<dbReference type="EMBL" id="JNOC01000035">
    <property type="protein sequence ID" value="KPH55663.1"/>
    <property type="molecule type" value="Genomic_DNA"/>
</dbReference>